<dbReference type="AlphaFoldDB" id="A0A3S5CIX9"/>
<dbReference type="SUPFAM" id="SSF64076">
    <property type="entry name" value="MTH938-like"/>
    <property type="match status" value="1"/>
</dbReference>
<dbReference type="EMBL" id="CAAALY010013439">
    <property type="protein sequence ID" value="VEL11982.1"/>
    <property type="molecule type" value="Genomic_DNA"/>
</dbReference>
<evidence type="ECO:0000313" key="1">
    <source>
        <dbReference type="EMBL" id="VEL11982.1"/>
    </source>
</evidence>
<protein>
    <submittedName>
        <fullName evidence="1">Uncharacterized protein</fullName>
    </submittedName>
</protein>
<reference evidence="1" key="1">
    <citation type="submission" date="2018-11" db="EMBL/GenBank/DDBJ databases">
        <authorList>
            <consortium name="Pathogen Informatics"/>
        </authorList>
    </citation>
    <scope>NUCLEOTIDE SEQUENCE</scope>
</reference>
<sequence length="111" mass="12212">MGILFVQHTYRDAKLWPGGSRAWDWRETGTGHLPGIQIADIVELLLTDPTHIVLSRGVLGVLQVPQATIDHIKAHPSVQELIIERSYAARNTYNALVSAGHRVAGLIHTTC</sequence>
<comment type="caution">
    <text evidence="1">The sequence shown here is derived from an EMBL/GenBank/DDBJ whole genome shotgun (WGS) entry which is preliminary data.</text>
</comment>
<keyword evidence="2" id="KW-1185">Reference proteome</keyword>
<organism evidence="1 2">
    <name type="scientific">Protopolystoma xenopodis</name>
    <dbReference type="NCBI Taxonomy" id="117903"/>
    <lineage>
        <taxon>Eukaryota</taxon>
        <taxon>Metazoa</taxon>
        <taxon>Spiralia</taxon>
        <taxon>Lophotrochozoa</taxon>
        <taxon>Platyhelminthes</taxon>
        <taxon>Monogenea</taxon>
        <taxon>Polyopisthocotylea</taxon>
        <taxon>Polystomatidea</taxon>
        <taxon>Polystomatidae</taxon>
        <taxon>Protopolystoma</taxon>
    </lineage>
</organism>
<name>A0A3S5CIX9_9PLAT</name>
<gene>
    <name evidence="1" type="ORF">PXEA_LOCUS5422</name>
</gene>
<proteinExistence type="predicted"/>
<dbReference type="PANTHER" id="PTHR15811:SF5">
    <property type="entry name" value="MTH938 DOMAIN-CONTAINING PROTEIN"/>
    <property type="match status" value="1"/>
</dbReference>
<dbReference type="GO" id="GO:0045600">
    <property type="term" value="P:positive regulation of fat cell differentiation"/>
    <property type="evidence" value="ECO:0007669"/>
    <property type="project" value="TreeGrafter"/>
</dbReference>
<dbReference type="PANTHER" id="PTHR15811">
    <property type="entry name" value="MTH938 DOMAIN-CONTAINING PROTEIN"/>
    <property type="match status" value="1"/>
</dbReference>
<dbReference type="OrthoDB" id="413520at2759"/>
<dbReference type="Proteomes" id="UP000784294">
    <property type="component" value="Unassembled WGS sequence"/>
</dbReference>
<accession>A0A3S5CIX9</accession>
<dbReference type="InterPro" id="IPR036748">
    <property type="entry name" value="MTH938-like_sf"/>
</dbReference>
<dbReference type="Gene3D" id="3.40.1230.10">
    <property type="entry name" value="MTH938-like"/>
    <property type="match status" value="1"/>
</dbReference>
<evidence type="ECO:0000313" key="2">
    <source>
        <dbReference type="Proteomes" id="UP000784294"/>
    </source>
</evidence>
<dbReference type="GO" id="GO:0005737">
    <property type="term" value="C:cytoplasm"/>
    <property type="evidence" value="ECO:0007669"/>
    <property type="project" value="TreeGrafter"/>
</dbReference>